<dbReference type="Pfam" id="PF02371">
    <property type="entry name" value="Transposase_20"/>
    <property type="match status" value="1"/>
</dbReference>
<keyword evidence="4" id="KW-1185">Reference proteome</keyword>
<dbReference type="EMBL" id="JACHJD010000044">
    <property type="protein sequence ID" value="MBB5109884.1"/>
    <property type="molecule type" value="Genomic_DNA"/>
</dbReference>
<organism evidence="3 4">
    <name type="scientific">Streptomyces spectabilis</name>
    <dbReference type="NCBI Taxonomy" id="68270"/>
    <lineage>
        <taxon>Bacteria</taxon>
        <taxon>Bacillati</taxon>
        <taxon>Actinomycetota</taxon>
        <taxon>Actinomycetes</taxon>
        <taxon>Kitasatosporales</taxon>
        <taxon>Streptomycetaceae</taxon>
        <taxon>Streptomyces</taxon>
    </lineage>
</organism>
<dbReference type="InterPro" id="IPR047650">
    <property type="entry name" value="Transpos_IS110"/>
</dbReference>
<reference evidence="3 4" key="1">
    <citation type="submission" date="2020-08" db="EMBL/GenBank/DDBJ databases">
        <title>Genomic Encyclopedia of Type Strains, Phase III (KMG-III): the genomes of soil and plant-associated and newly described type strains.</title>
        <authorList>
            <person name="Whitman W."/>
        </authorList>
    </citation>
    <scope>NUCLEOTIDE SEQUENCE [LARGE SCALE GENOMIC DNA]</scope>
    <source>
        <strain evidence="3 4">CECT 3146</strain>
    </source>
</reference>
<evidence type="ECO:0000313" key="3">
    <source>
        <dbReference type="EMBL" id="MBB5109884.1"/>
    </source>
</evidence>
<feature type="domain" description="Transposase IS116/IS110/IS902 C-terminal" evidence="2">
    <location>
        <begin position="185"/>
        <end position="264"/>
    </location>
</feature>
<dbReference type="InterPro" id="IPR002525">
    <property type="entry name" value="Transp_IS110-like_N"/>
</dbReference>
<dbReference type="GO" id="GO:0006313">
    <property type="term" value="P:DNA transposition"/>
    <property type="evidence" value="ECO:0007669"/>
    <property type="project" value="InterPro"/>
</dbReference>
<dbReference type="PANTHER" id="PTHR33055:SF16">
    <property type="entry name" value="TRANSPOSASE FOR INSERTION SEQUENCE ELEMENT IS1547"/>
    <property type="match status" value="1"/>
</dbReference>
<dbReference type="GO" id="GO:0003677">
    <property type="term" value="F:DNA binding"/>
    <property type="evidence" value="ECO:0007669"/>
    <property type="project" value="InterPro"/>
</dbReference>
<dbReference type="AlphaFoldDB" id="A0A7W8B3W5"/>
<proteinExistence type="predicted"/>
<dbReference type="NCBIfam" id="NF033542">
    <property type="entry name" value="transpos_IS110"/>
    <property type="match status" value="1"/>
</dbReference>
<dbReference type="PANTHER" id="PTHR33055">
    <property type="entry name" value="TRANSPOSASE FOR INSERTION SEQUENCE ELEMENT IS1111A"/>
    <property type="match status" value="1"/>
</dbReference>
<name>A0A7W8B3W5_STRST</name>
<gene>
    <name evidence="3" type="ORF">FHS40_009014</name>
</gene>
<sequence>MLEWLRTHGEVLAVGIEGTGAYGSELARFLRANEITVVDVDRPDRKARRANGKSDPVDAYEAATALLSGRASGRPKTRDGIVEAIRSLRVVRRSAIKSCTQTINQIRTLIVSAPAEARERLRDLPTYQLITQLARSRPGTDLTDPACAVRTALRRLARRYQHLTEEIAEADTEPLVAQAAPGLIELVGIGTETAAQLLTTTGDNPGRLKSEASFAHLCGASPISVSSGRTNRHRLNRGGDRQANHALHTIALVRMRYDLRTRLYVARRTAEGMSKKDIIRCLKRFIAREVYKYLTSTNISQQ</sequence>
<protein>
    <submittedName>
        <fullName evidence="3">Transposase</fullName>
    </submittedName>
</protein>
<accession>A0A7W8B3W5</accession>
<feature type="domain" description="Transposase IS110-like N-terminal" evidence="1">
    <location>
        <begin position="2"/>
        <end position="110"/>
    </location>
</feature>
<evidence type="ECO:0000259" key="1">
    <source>
        <dbReference type="Pfam" id="PF01548"/>
    </source>
</evidence>
<evidence type="ECO:0000259" key="2">
    <source>
        <dbReference type="Pfam" id="PF02371"/>
    </source>
</evidence>
<evidence type="ECO:0000313" key="4">
    <source>
        <dbReference type="Proteomes" id="UP000549009"/>
    </source>
</evidence>
<comment type="caution">
    <text evidence="3">The sequence shown here is derived from an EMBL/GenBank/DDBJ whole genome shotgun (WGS) entry which is preliminary data.</text>
</comment>
<dbReference type="GO" id="GO:0004803">
    <property type="term" value="F:transposase activity"/>
    <property type="evidence" value="ECO:0007669"/>
    <property type="project" value="InterPro"/>
</dbReference>
<dbReference type="InterPro" id="IPR003346">
    <property type="entry name" value="Transposase_20"/>
</dbReference>
<dbReference type="Pfam" id="PF01548">
    <property type="entry name" value="DEDD_Tnp_IS110"/>
    <property type="match status" value="1"/>
</dbReference>
<dbReference type="Proteomes" id="UP000549009">
    <property type="component" value="Unassembled WGS sequence"/>
</dbReference>